<reference evidence="1 2" key="1">
    <citation type="journal article" date="2019" name="Nat. Ecol. Evol.">
        <title>Megaphylogeny resolves global patterns of mushroom evolution.</title>
        <authorList>
            <person name="Varga T."/>
            <person name="Krizsan K."/>
            <person name="Foldi C."/>
            <person name="Dima B."/>
            <person name="Sanchez-Garcia M."/>
            <person name="Sanchez-Ramirez S."/>
            <person name="Szollosi G.J."/>
            <person name="Szarkandi J.G."/>
            <person name="Papp V."/>
            <person name="Albert L."/>
            <person name="Andreopoulos W."/>
            <person name="Angelini C."/>
            <person name="Antonin V."/>
            <person name="Barry K.W."/>
            <person name="Bougher N.L."/>
            <person name="Buchanan P."/>
            <person name="Buyck B."/>
            <person name="Bense V."/>
            <person name="Catcheside P."/>
            <person name="Chovatia M."/>
            <person name="Cooper J."/>
            <person name="Damon W."/>
            <person name="Desjardin D."/>
            <person name="Finy P."/>
            <person name="Geml J."/>
            <person name="Haridas S."/>
            <person name="Hughes K."/>
            <person name="Justo A."/>
            <person name="Karasinski D."/>
            <person name="Kautmanova I."/>
            <person name="Kiss B."/>
            <person name="Kocsube S."/>
            <person name="Kotiranta H."/>
            <person name="LaButti K.M."/>
            <person name="Lechner B.E."/>
            <person name="Liimatainen K."/>
            <person name="Lipzen A."/>
            <person name="Lukacs Z."/>
            <person name="Mihaltcheva S."/>
            <person name="Morgado L.N."/>
            <person name="Niskanen T."/>
            <person name="Noordeloos M.E."/>
            <person name="Ohm R.A."/>
            <person name="Ortiz-Santana B."/>
            <person name="Ovrebo C."/>
            <person name="Racz N."/>
            <person name="Riley R."/>
            <person name="Savchenko A."/>
            <person name="Shiryaev A."/>
            <person name="Soop K."/>
            <person name="Spirin V."/>
            <person name="Szebenyi C."/>
            <person name="Tomsovsky M."/>
            <person name="Tulloss R.E."/>
            <person name="Uehling J."/>
            <person name="Grigoriev I.V."/>
            <person name="Vagvolgyi C."/>
            <person name="Papp T."/>
            <person name="Martin F.M."/>
            <person name="Miettinen O."/>
            <person name="Hibbett D.S."/>
            <person name="Nagy L.G."/>
        </authorList>
    </citation>
    <scope>NUCLEOTIDE SEQUENCE [LARGE SCALE GENOMIC DNA]</scope>
    <source>
        <strain evidence="1 2">CBS 962.96</strain>
    </source>
</reference>
<dbReference type="Proteomes" id="UP000297245">
    <property type="component" value="Unassembled WGS sequence"/>
</dbReference>
<dbReference type="AlphaFoldDB" id="A0A4S8KYL0"/>
<dbReference type="EMBL" id="ML179846">
    <property type="protein sequence ID" value="THU81050.1"/>
    <property type="molecule type" value="Genomic_DNA"/>
</dbReference>
<gene>
    <name evidence="1" type="ORF">K435DRAFT_809401</name>
</gene>
<dbReference type="OrthoDB" id="2686689at2759"/>
<keyword evidence="2" id="KW-1185">Reference proteome</keyword>
<evidence type="ECO:0000313" key="2">
    <source>
        <dbReference type="Proteomes" id="UP000297245"/>
    </source>
</evidence>
<dbReference type="PANTHER" id="PTHR46791">
    <property type="entry name" value="EXPRESSED PROTEIN"/>
    <property type="match status" value="1"/>
</dbReference>
<dbReference type="Gene3D" id="1.10.10.60">
    <property type="entry name" value="Homeodomain-like"/>
    <property type="match status" value="1"/>
</dbReference>
<dbReference type="InterPro" id="IPR001387">
    <property type="entry name" value="Cro/C1-type_HTH"/>
</dbReference>
<proteinExistence type="predicted"/>
<dbReference type="PANTHER" id="PTHR46791:SF5">
    <property type="entry name" value="CLR5 DOMAIN-CONTAINING PROTEIN-RELATED"/>
    <property type="match status" value="1"/>
</dbReference>
<accession>A0A4S8KYL0</accession>
<name>A0A4S8KYL0_DENBC</name>
<organism evidence="1 2">
    <name type="scientific">Dendrothele bispora (strain CBS 962.96)</name>
    <dbReference type="NCBI Taxonomy" id="1314807"/>
    <lineage>
        <taxon>Eukaryota</taxon>
        <taxon>Fungi</taxon>
        <taxon>Dikarya</taxon>
        <taxon>Basidiomycota</taxon>
        <taxon>Agaricomycotina</taxon>
        <taxon>Agaricomycetes</taxon>
        <taxon>Agaricomycetidae</taxon>
        <taxon>Agaricales</taxon>
        <taxon>Agaricales incertae sedis</taxon>
        <taxon>Dendrothele</taxon>
    </lineage>
</organism>
<sequence>MSADHIPALPSATAGQGSWPPNVHQAYQALSNIYLSAVQALQSDSEASRLSFHLETIIKDALPLLLAFEEGIDNFPSLMPWLEATVKTFSDLLDDFCVVGDRMQGQDSDVHIEPGIHIERTGTPGRPRKFPDPEILIEAFASHRGISQQSMADHLGIHRSTLDRYMKAYNITSHQYSDISNADLDKIVKAYRTQRPQSGVRYLRGHLRTEHNLRVQKRRVKDSVDRVDPLGRVLRQYTTTHRWQYKNGRCSACKY</sequence>
<protein>
    <submittedName>
        <fullName evidence="1">Uncharacterized protein</fullName>
    </submittedName>
</protein>
<dbReference type="CDD" id="cd00093">
    <property type="entry name" value="HTH_XRE"/>
    <property type="match status" value="1"/>
</dbReference>
<evidence type="ECO:0000313" key="1">
    <source>
        <dbReference type="EMBL" id="THU81050.1"/>
    </source>
</evidence>